<name>A0A2M8PX85_9CHLR</name>
<evidence type="ECO:0000313" key="6">
    <source>
        <dbReference type="EMBL" id="PJF42158.1"/>
    </source>
</evidence>
<feature type="region of interest" description="Disordered" evidence="4">
    <location>
        <begin position="102"/>
        <end position="128"/>
    </location>
</feature>
<evidence type="ECO:0000256" key="1">
    <source>
        <dbReference type="ARBA" id="ARBA00022980"/>
    </source>
</evidence>
<dbReference type="PANTHER" id="PTHR12919:SF20">
    <property type="entry name" value="SMALL RIBOSOMAL SUBUNIT PROTEIN BS16M"/>
    <property type="match status" value="1"/>
</dbReference>
<dbReference type="InterPro" id="IPR000307">
    <property type="entry name" value="Ribosomal_bS16"/>
</dbReference>
<evidence type="ECO:0000256" key="4">
    <source>
        <dbReference type="SAM" id="MobiDB-lite"/>
    </source>
</evidence>
<dbReference type="Pfam" id="PF00886">
    <property type="entry name" value="Ribosomal_S16"/>
    <property type="match status" value="1"/>
</dbReference>
<dbReference type="GO" id="GO:0015935">
    <property type="term" value="C:small ribosomal subunit"/>
    <property type="evidence" value="ECO:0007669"/>
    <property type="project" value="TreeGrafter"/>
</dbReference>
<evidence type="ECO:0000256" key="2">
    <source>
        <dbReference type="ARBA" id="ARBA00023274"/>
    </source>
</evidence>
<gene>
    <name evidence="3 6" type="primary">rpsP</name>
    <name evidence="5" type="ORF">CUN49_06630</name>
    <name evidence="6" type="ORF">CUN50_05210</name>
</gene>
<dbReference type="HAMAP" id="MF_00385">
    <property type="entry name" value="Ribosomal_bS16"/>
    <property type="match status" value="1"/>
</dbReference>
<accession>A0A2M8PF77</accession>
<accession>A0A2M8PX85</accession>
<evidence type="ECO:0000313" key="7">
    <source>
        <dbReference type="Proteomes" id="UP000228947"/>
    </source>
</evidence>
<comment type="caution">
    <text evidence="6">The sequence shown here is derived from an EMBL/GenBank/DDBJ whole genome shotgun (WGS) entry which is preliminary data.</text>
</comment>
<keyword evidence="1 3" id="KW-0689">Ribosomal protein</keyword>
<dbReference type="GO" id="GO:0005737">
    <property type="term" value="C:cytoplasm"/>
    <property type="evidence" value="ECO:0007669"/>
    <property type="project" value="UniProtKB-ARBA"/>
</dbReference>
<dbReference type="GO" id="GO:0006412">
    <property type="term" value="P:translation"/>
    <property type="evidence" value="ECO:0007669"/>
    <property type="project" value="UniProtKB-UniRule"/>
</dbReference>
<comment type="similarity">
    <text evidence="3">Belongs to the bacterial ribosomal protein bS16 family.</text>
</comment>
<organism evidence="6 7">
    <name type="scientific">Candidatus Thermofonsia Clade 1 bacterium</name>
    <dbReference type="NCBI Taxonomy" id="2364210"/>
    <lineage>
        <taxon>Bacteria</taxon>
        <taxon>Bacillati</taxon>
        <taxon>Chloroflexota</taxon>
        <taxon>Candidatus Thermofontia</taxon>
        <taxon>Candidatus Thermofonsia Clade 1</taxon>
    </lineage>
</organism>
<dbReference type="EMBL" id="PGTL01000030">
    <property type="protein sequence ID" value="PJF42158.1"/>
    <property type="molecule type" value="Genomic_DNA"/>
</dbReference>
<proteinExistence type="inferred from homology"/>
<dbReference type="Gene3D" id="3.30.1320.10">
    <property type="match status" value="1"/>
</dbReference>
<dbReference type="Proteomes" id="UP000228947">
    <property type="component" value="Unassembled WGS sequence"/>
</dbReference>
<evidence type="ECO:0000313" key="5">
    <source>
        <dbReference type="EMBL" id="PJF36210.1"/>
    </source>
</evidence>
<dbReference type="NCBIfam" id="TIGR00002">
    <property type="entry name" value="S16"/>
    <property type="match status" value="1"/>
</dbReference>
<dbReference type="InterPro" id="IPR023803">
    <property type="entry name" value="Ribosomal_bS16_dom_sf"/>
</dbReference>
<reference evidence="7 8" key="1">
    <citation type="submission" date="2017-11" db="EMBL/GenBank/DDBJ databases">
        <title>Evolution of Phototrophy in the Chloroflexi Phylum Driven by Horizontal Gene Transfer.</title>
        <authorList>
            <person name="Ward L.M."/>
            <person name="Hemp J."/>
            <person name="Shih P.M."/>
            <person name="Mcglynn S.E."/>
            <person name="Fischer W."/>
        </authorList>
    </citation>
    <scope>NUCLEOTIDE SEQUENCE [LARGE SCALE GENOMIC DNA]</scope>
    <source>
        <strain evidence="6">CP1_1M</strain>
        <strain evidence="5">JP3_13</strain>
    </source>
</reference>
<keyword evidence="2 3" id="KW-0687">Ribonucleoprotein</keyword>
<protein>
    <recommendedName>
        <fullName evidence="3">Small ribosomal subunit protein bS16</fullName>
    </recommendedName>
</protein>
<sequence>MIRIRLRRVGLKKQPSYRIVVADREAPRDGRYIEIIGFYNPRTEPATIELDEGRALHWLKVGAQPSEPVARILRKLGTLDRLVRLRQGEPLEKLVEEANAARAAMPKPSPKTRRAALAAKPTVFDSAE</sequence>
<dbReference type="GO" id="GO:0003735">
    <property type="term" value="F:structural constituent of ribosome"/>
    <property type="evidence" value="ECO:0007669"/>
    <property type="project" value="InterPro"/>
</dbReference>
<evidence type="ECO:0000256" key="3">
    <source>
        <dbReference type="HAMAP-Rule" id="MF_00385"/>
    </source>
</evidence>
<evidence type="ECO:0000313" key="8">
    <source>
        <dbReference type="Proteomes" id="UP000229681"/>
    </source>
</evidence>
<dbReference type="PANTHER" id="PTHR12919">
    <property type="entry name" value="30S RIBOSOMAL PROTEIN S16"/>
    <property type="match status" value="1"/>
</dbReference>
<dbReference type="Proteomes" id="UP000229681">
    <property type="component" value="Unassembled WGS sequence"/>
</dbReference>
<dbReference type="EMBL" id="PGTM01000071">
    <property type="protein sequence ID" value="PJF36210.1"/>
    <property type="molecule type" value="Genomic_DNA"/>
</dbReference>
<dbReference type="SUPFAM" id="SSF54565">
    <property type="entry name" value="Ribosomal protein S16"/>
    <property type="match status" value="1"/>
</dbReference>
<dbReference type="AlphaFoldDB" id="A0A2M8PX85"/>